<name>Q7MSH6_WOLSU</name>
<feature type="transmembrane region" description="Helical" evidence="1">
    <location>
        <begin position="48"/>
        <end position="63"/>
    </location>
</feature>
<dbReference type="RefSeq" id="WP_011138373.1">
    <property type="nucleotide sequence ID" value="NC_005090.1"/>
</dbReference>
<dbReference type="HOGENOM" id="CLU_085010_0_0_7"/>
<feature type="transmembrane region" description="Helical" evidence="1">
    <location>
        <begin position="139"/>
        <end position="159"/>
    </location>
</feature>
<organism evidence="3">
    <name type="scientific">Wolinella succinogenes (strain ATCC 29543 / DSM 1740 / CCUG 13145 / JCM 31913 / LMG 7466 / NCTC 11488 / FDC 602W)</name>
    <name type="common">Vibrio succinogenes</name>
    <dbReference type="NCBI Taxonomy" id="273121"/>
    <lineage>
        <taxon>Bacteria</taxon>
        <taxon>Pseudomonadati</taxon>
        <taxon>Campylobacterota</taxon>
        <taxon>Epsilonproteobacteria</taxon>
        <taxon>Campylobacterales</taxon>
        <taxon>Helicobacteraceae</taxon>
        <taxon>Wolinella</taxon>
    </lineage>
</organism>
<keyword evidence="1" id="KW-0472">Membrane</keyword>
<evidence type="ECO:0000313" key="3">
    <source>
        <dbReference type="Proteomes" id="UP000000422"/>
    </source>
</evidence>
<proteinExistence type="predicted"/>
<dbReference type="Proteomes" id="UP000000422">
    <property type="component" value="Chromosome"/>
</dbReference>
<dbReference type="AlphaFoldDB" id="Q7MSH6"/>
<sequence length="204" mass="23070">MNKDWIEFGFALGRFLLFACTAVLAVGILMLDVVIFDSSLGEASLTEITQEAVLVLIIGVLYAQSRLENYTRVSLLMAGFFACMLIRELDFLFDEWRHGSWVYFALVIAMIASCKGFLDAPRAWKELAEYTKTQEYEMLSMGLMAILVLSRLFGMGILWQAILEEGYARVAKNSVEEGLELWGYLLALVAVLRHYVRVSKDHSS</sequence>
<reference evidence="2 3" key="1">
    <citation type="journal article" date="2003" name="Proc. Natl. Acad. Sci. U.S.A.">
        <title>Complete genome sequence and analysis of Wolinella succinogenes.</title>
        <authorList>
            <person name="Baar C."/>
            <person name="Eppinger M."/>
            <person name="Raddatz G."/>
            <person name="Simon JM."/>
            <person name="Lanz C."/>
            <person name="Klimmek O."/>
            <person name="Nandakumar R."/>
            <person name="Gross R."/>
            <person name="Rosinus A."/>
            <person name="Keller H."/>
            <person name="Jagtap P."/>
            <person name="Linke B."/>
            <person name="Meyer F."/>
            <person name="Lederer H."/>
            <person name="Schuster S.C."/>
        </authorList>
    </citation>
    <scope>NUCLEOTIDE SEQUENCE [LARGE SCALE GENOMIC DNA]</scope>
    <source>
        <strain evidence="3">ATCC 29543 / DSM 1740 / CCUG 13145 / JCM 31913 / LMG 7466 / NCTC 11488 / FDC 602W</strain>
    </source>
</reference>
<gene>
    <name evidence="2" type="ordered locus">WS0431</name>
</gene>
<keyword evidence="3" id="KW-1185">Reference proteome</keyword>
<feature type="transmembrane region" description="Helical" evidence="1">
    <location>
        <begin position="70"/>
        <end position="89"/>
    </location>
</feature>
<feature type="transmembrane region" description="Helical" evidence="1">
    <location>
        <begin position="179"/>
        <end position="196"/>
    </location>
</feature>
<feature type="transmembrane region" description="Helical" evidence="1">
    <location>
        <begin position="12"/>
        <end position="36"/>
    </location>
</feature>
<protein>
    <submittedName>
        <fullName evidence="2">Uncharacterized protein</fullName>
    </submittedName>
</protein>
<dbReference type="EMBL" id="BX571658">
    <property type="protein sequence ID" value="CAE09573.1"/>
    <property type="molecule type" value="Genomic_DNA"/>
</dbReference>
<feature type="transmembrane region" description="Helical" evidence="1">
    <location>
        <begin position="101"/>
        <end position="118"/>
    </location>
</feature>
<dbReference type="eggNOG" id="ENOG5032VSV">
    <property type="taxonomic scope" value="Bacteria"/>
</dbReference>
<dbReference type="STRING" id="273121.WS0431"/>
<keyword evidence="1" id="KW-1133">Transmembrane helix</keyword>
<evidence type="ECO:0000256" key="1">
    <source>
        <dbReference type="SAM" id="Phobius"/>
    </source>
</evidence>
<evidence type="ECO:0000313" key="2">
    <source>
        <dbReference type="EMBL" id="CAE09573.1"/>
    </source>
</evidence>
<dbReference type="KEGG" id="wsu:WS0431"/>
<keyword evidence="1" id="KW-0812">Transmembrane</keyword>
<accession>Q7MSH6</accession>